<dbReference type="PANTHER" id="PTHR11647">
    <property type="entry name" value="HYDRANTOINASE/DIHYDROPYRIMIDINASE FAMILY MEMBER"/>
    <property type="match status" value="1"/>
</dbReference>
<keyword evidence="3" id="KW-1185">Reference proteome</keyword>
<dbReference type="NCBIfam" id="TIGR03121">
    <property type="entry name" value="one_C_dehyd_A"/>
    <property type="match status" value="1"/>
</dbReference>
<dbReference type="EMBL" id="VOTZ01000002">
    <property type="protein sequence ID" value="MCQ1537687.1"/>
    <property type="molecule type" value="Genomic_DNA"/>
</dbReference>
<organism evidence="2 3">
    <name type="scientific">Methanocalculus taiwanensis</name>
    <dbReference type="NCBI Taxonomy" id="106207"/>
    <lineage>
        <taxon>Archaea</taxon>
        <taxon>Methanobacteriati</taxon>
        <taxon>Methanobacteriota</taxon>
        <taxon>Stenosarchaea group</taxon>
        <taxon>Methanomicrobia</taxon>
        <taxon>Methanomicrobiales</taxon>
        <taxon>Methanocalculaceae</taxon>
        <taxon>Methanocalculus</taxon>
    </lineage>
</organism>
<dbReference type="GO" id="GO:0016787">
    <property type="term" value="F:hydrolase activity"/>
    <property type="evidence" value="ECO:0007669"/>
    <property type="project" value="UniProtKB-ARBA"/>
</dbReference>
<sequence length="566" mass="63223">MAEILLKNAYVIDPISGINGELMDIAISGSRIVEEASQKAEVIDCQGYLTLPGGIDSHTHTSGTKVNFGRYMSPEDMRAGRTARRGPMHITSGYSVPTTYGNSYRYSALGYTTLIEGAMAPLEARHTHEEFKFTPLQDSFANTLFDGNWGMLRALEEGDITRAAAIIAWTLTAVKGFAIKLTNPGGTEAWGFGKNISCINEKIPTFDLTPADIIKGAIRANEMLHLPHSVHLHCNNLGTPGNYTCTIGTFDLVPDINDKRQSLYATHVQFHSYGGSGWGDFCSKSEPVARKVDFSPQIVIDMGQVMFGRTTTMTADGPMEFNLYRLHHDKWSNHDVELETGSGIIPVNYRKKNLVNSIMWAIGLELALLVKNPWQCLLTTDNPNGAPFVKYPEIIALLMSKQYRDAEFATIHPDTEKRVPLPALDRELNWHEIAVMTRAGQARALGIIDLGKGYLMPGAEADIAIYPIKTDEIDPSAEYEKVIAGFSRTEYTIKRGRVVSRRGDAIIDGENTTYWVKPKVPAVYDMQHDPAFIELFERYYTVRMSNYPVQEEYLHRNYCIETETDL</sequence>
<accession>A0ABD4TFC0</accession>
<evidence type="ECO:0000259" key="1">
    <source>
        <dbReference type="Pfam" id="PF07969"/>
    </source>
</evidence>
<dbReference type="InterPro" id="IPR050378">
    <property type="entry name" value="Metallo-dep_Hydrolases_sf"/>
</dbReference>
<dbReference type="SUPFAM" id="SSF51338">
    <property type="entry name" value="Composite domain of metallo-dependent hydrolases"/>
    <property type="match status" value="2"/>
</dbReference>
<reference evidence="2 3" key="1">
    <citation type="submission" date="2019-08" db="EMBL/GenBank/DDBJ databases">
        <authorList>
            <person name="Chen S.-C."/>
            <person name="Lai M.-C."/>
            <person name="You Y.-T."/>
        </authorList>
    </citation>
    <scope>NUCLEOTIDE SEQUENCE [LARGE SCALE GENOMIC DNA]</scope>
    <source>
        <strain evidence="2 3">P2F9704a</strain>
    </source>
</reference>
<dbReference type="PIRSF" id="PIRSF006453">
    <property type="entry name" value="FwdA"/>
    <property type="match status" value="1"/>
</dbReference>
<proteinExistence type="predicted"/>
<dbReference type="Proteomes" id="UP001524383">
    <property type="component" value="Unassembled WGS sequence"/>
</dbReference>
<evidence type="ECO:0000313" key="2">
    <source>
        <dbReference type="EMBL" id="MCQ1537687.1"/>
    </source>
</evidence>
<dbReference type="InterPro" id="IPR011059">
    <property type="entry name" value="Metal-dep_hydrolase_composite"/>
</dbReference>
<dbReference type="SUPFAM" id="SSF51556">
    <property type="entry name" value="Metallo-dependent hydrolases"/>
    <property type="match status" value="1"/>
</dbReference>
<name>A0ABD4TFC0_9EURY</name>
<dbReference type="Gene3D" id="2.30.40.10">
    <property type="entry name" value="Urease, subunit C, domain 1"/>
    <property type="match status" value="1"/>
</dbReference>
<dbReference type="PANTHER" id="PTHR11647:SF1">
    <property type="entry name" value="COLLAPSIN RESPONSE MEDIATOR PROTEIN"/>
    <property type="match status" value="1"/>
</dbReference>
<dbReference type="AlphaFoldDB" id="A0ABD4TFC0"/>
<dbReference type="InterPro" id="IPR012027">
    <property type="entry name" value="Formylmethanofuran_DH_asu"/>
</dbReference>
<evidence type="ECO:0000313" key="3">
    <source>
        <dbReference type="Proteomes" id="UP001524383"/>
    </source>
</evidence>
<dbReference type="InterPro" id="IPR032466">
    <property type="entry name" value="Metal_Hydrolase"/>
</dbReference>
<dbReference type="Pfam" id="PF07969">
    <property type="entry name" value="Amidohydro_3"/>
    <property type="match status" value="1"/>
</dbReference>
<comment type="caution">
    <text evidence="2">The sequence shown here is derived from an EMBL/GenBank/DDBJ whole genome shotgun (WGS) entry which is preliminary data.</text>
</comment>
<protein>
    <submittedName>
        <fullName evidence="2">Formylmethanofuran dehydrogenase subunit A</fullName>
    </submittedName>
</protein>
<dbReference type="RefSeq" id="WP_255331595.1">
    <property type="nucleotide sequence ID" value="NZ_VOTZ01000002.1"/>
</dbReference>
<gene>
    <name evidence="2" type="ORF">FTO68_01600</name>
</gene>
<feature type="domain" description="Amidohydrolase 3" evidence="1">
    <location>
        <begin position="41"/>
        <end position="499"/>
    </location>
</feature>
<dbReference type="InterPro" id="IPR013108">
    <property type="entry name" value="Amidohydro_3"/>
</dbReference>